<accession>A0A9P4UI24</accession>
<evidence type="ECO:0000313" key="3">
    <source>
        <dbReference type="Proteomes" id="UP000799441"/>
    </source>
</evidence>
<keyword evidence="3" id="KW-1185">Reference proteome</keyword>
<dbReference type="PANTHER" id="PTHR37471">
    <property type="entry name" value="UNNAMED PRODUCT"/>
    <property type="match status" value="1"/>
</dbReference>
<keyword evidence="1" id="KW-0472">Membrane</keyword>
<evidence type="ECO:0008006" key="4">
    <source>
        <dbReference type="Google" id="ProtNLM"/>
    </source>
</evidence>
<evidence type="ECO:0000313" key="2">
    <source>
        <dbReference type="EMBL" id="KAF2716382.1"/>
    </source>
</evidence>
<comment type="caution">
    <text evidence="2">The sequence shown here is derived from an EMBL/GenBank/DDBJ whole genome shotgun (WGS) entry which is preliminary data.</text>
</comment>
<keyword evidence="1" id="KW-1133">Transmembrane helix</keyword>
<dbReference type="Gene3D" id="3.40.50.1820">
    <property type="entry name" value="alpha/beta hydrolase"/>
    <property type="match status" value="1"/>
</dbReference>
<keyword evidence="1" id="KW-0812">Transmembrane</keyword>
<proteinExistence type="predicted"/>
<dbReference type="Proteomes" id="UP000799441">
    <property type="component" value="Unassembled WGS sequence"/>
</dbReference>
<dbReference type="AlphaFoldDB" id="A0A9P4UI24"/>
<feature type="transmembrane region" description="Helical" evidence="1">
    <location>
        <begin position="48"/>
        <end position="66"/>
    </location>
</feature>
<dbReference type="OrthoDB" id="6431331at2759"/>
<name>A0A9P4UI24_9PEZI</name>
<evidence type="ECO:0000256" key="1">
    <source>
        <dbReference type="SAM" id="Phobius"/>
    </source>
</evidence>
<protein>
    <recommendedName>
        <fullName evidence="4">AB hydrolase-1 domain-containing protein</fullName>
    </recommendedName>
</protein>
<dbReference type="EMBL" id="MU003878">
    <property type="protein sequence ID" value="KAF2716382.1"/>
    <property type="molecule type" value="Genomic_DNA"/>
</dbReference>
<sequence length="516" mass="59300">MLLIEDSIAHRALVRSKIILLGNISTFCVIYTLYSLRYGLTVWRHPSALRIWCALETVFYAFMYWYRGHLQGDAKHPPLRSREERRALVHKVQDESHSHEKFLSGWFRGAKLEEIGRDGLKQFLDWAFWDGRSTAADEEEMNEYISEYESLTGVHFKEGKGTARCVRLTLDPIEMDSRSLVWYGLIMLADTIAGLILLWTNWQHHRYSFTRNFVFPPRPATLLASAKSPAKNISYWIKPHNSTTRVPVLYLHGIGVGLLPQVEFLNELDHSLNDNAGPDDQVGILALETLAISSRITSAILTRQEFLTQIIQVLDANGYDRFVLCAHSYGSVLSTHVLYHEDLSSRISATLLIDPVSIMLHMPDVAYNFMARPPTRANEWQLWYFGSHDPGVAHTLTRHFFWNENTLWRDRVLELVKNGMKFTAGLASDDLIVDTLSVGRYLTAGEVGDPVIEKGGDGQMKQSYEQHKPDTWKYRPWKTDGLNIVWWEKFDHAHCFQNRETRGQLVDILTKYSKAG</sequence>
<dbReference type="PANTHER" id="PTHR37471:SF1">
    <property type="entry name" value="AB HYDROLASE-1 DOMAIN-CONTAINING PROTEIN"/>
    <property type="match status" value="1"/>
</dbReference>
<organism evidence="2 3">
    <name type="scientific">Polychaeton citri CBS 116435</name>
    <dbReference type="NCBI Taxonomy" id="1314669"/>
    <lineage>
        <taxon>Eukaryota</taxon>
        <taxon>Fungi</taxon>
        <taxon>Dikarya</taxon>
        <taxon>Ascomycota</taxon>
        <taxon>Pezizomycotina</taxon>
        <taxon>Dothideomycetes</taxon>
        <taxon>Dothideomycetidae</taxon>
        <taxon>Capnodiales</taxon>
        <taxon>Capnodiaceae</taxon>
        <taxon>Polychaeton</taxon>
    </lineage>
</organism>
<dbReference type="InterPro" id="IPR029058">
    <property type="entry name" value="AB_hydrolase_fold"/>
</dbReference>
<reference evidence="2" key="1">
    <citation type="journal article" date="2020" name="Stud. Mycol.">
        <title>101 Dothideomycetes genomes: a test case for predicting lifestyles and emergence of pathogens.</title>
        <authorList>
            <person name="Haridas S."/>
            <person name="Albert R."/>
            <person name="Binder M."/>
            <person name="Bloem J."/>
            <person name="Labutti K."/>
            <person name="Salamov A."/>
            <person name="Andreopoulos B."/>
            <person name="Baker S."/>
            <person name="Barry K."/>
            <person name="Bills G."/>
            <person name="Bluhm B."/>
            <person name="Cannon C."/>
            <person name="Castanera R."/>
            <person name="Culley D."/>
            <person name="Daum C."/>
            <person name="Ezra D."/>
            <person name="Gonzalez J."/>
            <person name="Henrissat B."/>
            <person name="Kuo A."/>
            <person name="Liang C."/>
            <person name="Lipzen A."/>
            <person name="Lutzoni F."/>
            <person name="Magnuson J."/>
            <person name="Mondo S."/>
            <person name="Nolan M."/>
            <person name="Ohm R."/>
            <person name="Pangilinan J."/>
            <person name="Park H.-J."/>
            <person name="Ramirez L."/>
            <person name="Alfaro M."/>
            <person name="Sun H."/>
            <person name="Tritt A."/>
            <person name="Yoshinaga Y."/>
            <person name="Zwiers L.-H."/>
            <person name="Turgeon B."/>
            <person name="Goodwin S."/>
            <person name="Spatafora J."/>
            <person name="Crous P."/>
            <person name="Grigoriev I."/>
        </authorList>
    </citation>
    <scope>NUCLEOTIDE SEQUENCE</scope>
    <source>
        <strain evidence="2">CBS 116435</strain>
    </source>
</reference>
<feature type="transmembrane region" description="Helical" evidence="1">
    <location>
        <begin position="18"/>
        <end position="36"/>
    </location>
</feature>
<feature type="transmembrane region" description="Helical" evidence="1">
    <location>
        <begin position="180"/>
        <end position="202"/>
    </location>
</feature>
<dbReference type="SUPFAM" id="SSF53474">
    <property type="entry name" value="alpha/beta-Hydrolases"/>
    <property type="match status" value="1"/>
</dbReference>
<gene>
    <name evidence="2" type="ORF">K431DRAFT_289453</name>
</gene>